<sequence length="92" mass="9947">MKVSASVHWSVVHPCTGVTAGPSPRCRERKETQQSRSGTRENEILRKPRASRVVQDRNGTDPVLVRGGSRPATSTPGVIPSVKPHLPAEAQD</sequence>
<gene>
    <name evidence="2" type="ORF">P7K49_035201</name>
</gene>
<accession>A0ABQ9TWZ5</accession>
<feature type="region of interest" description="Disordered" evidence="1">
    <location>
        <begin position="1"/>
        <end position="92"/>
    </location>
</feature>
<feature type="compositionally biased region" description="Basic and acidic residues" evidence="1">
    <location>
        <begin position="25"/>
        <end position="46"/>
    </location>
</feature>
<evidence type="ECO:0000313" key="2">
    <source>
        <dbReference type="EMBL" id="KAK2089294.1"/>
    </source>
</evidence>
<keyword evidence="3" id="KW-1185">Reference proteome</keyword>
<name>A0ABQ9TWZ5_SAGOE</name>
<reference evidence="2 3" key="1">
    <citation type="submission" date="2023-05" db="EMBL/GenBank/DDBJ databases">
        <title>B98-5 Cell Line De Novo Hybrid Assembly: An Optical Mapping Approach.</title>
        <authorList>
            <person name="Kananen K."/>
            <person name="Auerbach J.A."/>
            <person name="Kautto E."/>
            <person name="Blachly J.S."/>
        </authorList>
    </citation>
    <scope>NUCLEOTIDE SEQUENCE [LARGE SCALE GENOMIC DNA]</scope>
    <source>
        <strain evidence="2">B95-8</strain>
        <tissue evidence="2">Cell line</tissue>
    </source>
</reference>
<protein>
    <submittedName>
        <fullName evidence="2">Uncharacterized protein</fullName>
    </submittedName>
</protein>
<dbReference type="EMBL" id="JASSZA010000019">
    <property type="protein sequence ID" value="KAK2089294.1"/>
    <property type="molecule type" value="Genomic_DNA"/>
</dbReference>
<organism evidence="2 3">
    <name type="scientific">Saguinus oedipus</name>
    <name type="common">Cotton-top tamarin</name>
    <name type="synonym">Oedipomidas oedipus</name>
    <dbReference type="NCBI Taxonomy" id="9490"/>
    <lineage>
        <taxon>Eukaryota</taxon>
        <taxon>Metazoa</taxon>
        <taxon>Chordata</taxon>
        <taxon>Craniata</taxon>
        <taxon>Vertebrata</taxon>
        <taxon>Euteleostomi</taxon>
        <taxon>Mammalia</taxon>
        <taxon>Eutheria</taxon>
        <taxon>Euarchontoglires</taxon>
        <taxon>Primates</taxon>
        <taxon>Haplorrhini</taxon>
        <taxon>Platyrrhini</taxon>
        <taxon>Cebidae</taxon>
        <taxon>Callitrichinae</taxon>
        <taxon>Saguinus</taxon>
    </lineage>
</organism>
<evidence type="ECO:0000313" key="3">
    <source>
        <dbReference type="Proteomes" id="UP001266305"/>
    </source>
</evidence>
<proteinExistence type="predicted"/>
<evidence type="ECO:0000256" key="1">
    <source>
        <dbReference type="SAM" id="MobiDB-lite"/>
    </source>
</evidence>
<dbReference type="Proteomes" id="UP001266305">
    <property type="component" value="Unassembled WGS sequence"/>
</dbReference>
<comment type="caution">
    <text evidence="2">The sequence shown here is derived from an EMBL/GenBank/DDBJ whole genome shotgun (WGS) entry which is preliminary data.</text>
</comment>